<feature type="transmembrane region" description="Helical" evidence="1">
    <location>
        <begin position="162"/>
        <end position="190"/>
    </location>
</feature>
<evidence type="ECO:0000313" key="3">
    <source>
        <dbReference type="WBParaSite" id="L893_g9430.t1"/>
    </source>
</evidence>
<evidence type="ECO:0000313" key="2">
    <source>
        <dbReference type="Proteomes" id="UP000095287"/>
    </source>
</evidence>
<keyword evidence="1" id="KW-1133">Transmembrane helix</keyword>
<keyword evidence="1" id="KW-0472">Membrane</keyword>
<feature type="transmembrane region" description="Helical" evidence="1">
    <location>
        <begin position="211"/>
        <end position="232"/>
    </location>
</feature>
<organism evidence="2 3">
    <name type="scientific">Steinernema glaseri</name>
    <dbReference type="NCBI Taxonomy" id="37863"/>
    <lineage>
        <taxon>Eukaryota</taxon>
        <taxon>Metazoa</taxon>
        <taxon>Ecdysozoa</taxon>
        <taxon>Nematoda</taxon>
        <taxon>Chromadorea</taxon>
        <taxon>Rhabditida</taxon>
        <taxon>Tylenchina</taxon>
        <taxon>Panagrolaimomorpha</taxon>
        <taxon>Strongyloidoidea</taxon>
        <taxon>Steinernematidae</taxon>
        <taxon>Steinernema</taxon>
    </lineage>
</organism>
<feature type="transmembrane region" description="Helical" evidence="1">
    <location>
        <begin position="399"/>
        <end position="419"/>
    </location>
</feature>
<feature type="transmembrane region" description="Helical" evidence="1">
    <location>
        <begin position="315"/>
        <end position="335"/>
    </location>
</feature>
<sequence>MCDILKVSVGIFFSTSAAALFTVNAALLMVLVRHKEFSSSSYRIIKHMCVACLLQSFVFFVSGFMTMFDSNFNFYGLGAIVQSAWMLYVGLNFTVAVDRLGIFISSSNSTTRDHISWFLLCVSWILGLGYFLCLVFPGFGFTYRTQYGYFFWFYTTQPGSTILAAIEPFIDFSCFSVELVIYCIVFFTLVKMRRSSIASVQSPSLKIEIRLFCVAIVSFIYETIFIFWFFWALALLSDTLAVEISVNVIWLFESGLFSCAMIVVNNSTYRIIKHMCVACLLQSFVFFVSGFMTMFDSNFNFYVERVLGAIVQSAWMLYVGLNFTVAVDRLGIFVSSCNSATRDRISWFLLCVSWLLGLSYFACLFCPGFGFSYRTPYGFFLWTYSDESGSTLLATIEPYIDFVSFAVELVIYCIVFFTLMRRSSMASSQSLSLKIEIRLFCVAIVSFIYETIFILWFFWAFTLLPDTLAVEISINTMWLFESGLFSCAMIAVNQSIRSKLCRMIPFRRKFISVVSVAPRSIRT</sequence>
<feature type="transmembrane region" description="Helical" evidence="1">
    <location>
        <begin position="44"/>
        <end position="68"/>
    </location>
</feature>
<keyword evidence="2" id="KW-1185">Reference proteome</keyword>
<evidence type="ECO:0000256" key="1">
    <source>
        <dbReference type="SAM" id="Phobius"/>
    </source>
</evidence>
<feature type="transmembrane region" description="Helical" evidence="1">
    <location>
        <begin position="244"/>
        <end position="264"/>
    </location>
</feature>
<feature type="transmembrane region" description="Helical" evidence="1">
    <location>
        <begin position="276"/>
        <end position="295"/>
    </location>
</feature>
<proteinExistence type="predicted"/>
<feature type="transmembrane region" description="Helical" evidence="1">
    <location>
        <begin position="472"/>
        <end position="492"/>
    </location>
</feature>
<name>A0A1I8AVB7_9BILA</name>
<dbReference type="PANTHER" id="PTHR22718">
    <property type="entry name" value="SERPENTINE RECEPTOR, CLASS X"/>
    <property type="match status" value="1"/>
</dbReference>
<keyword evidence="1" id="KW-0812">Transmembrane</keyword>
<dbReference type="Proteomes" id="UP000095287">
    <property type="component" value="Unplaced"/>
</dbReference>
<feature type="transmembrane region" description="Helical" evidence="1">
    <location>
        <begin position="347"/>
        <end position="371"/>
    </location>
</feature>
<feature type="transmembrane region" description="Helical" evidence="1">
    <location>
        <begin position="117"/>
        <end position="142"/>
    </location>
</feature>
<dbReference type="AlphaFoldDB" id="A0A1I8AVB7"/>
<feature type="transmembrane region" description="Helical" evidence="1">
    <location>
        <begin position="12"/>
        <end position="32"/>
    </location>
</feature>
<accession>A0A1I8AVB7</accession>
<dbReference type="PANTHER" id="PTHR22718:SF11">
    <property type="entry name" value="7TM GPCR SERPENTINE RECEPTOR CLASS X (SRX) DOMAIN-CONTAINING PROTEIN"/>
    <property type="match status" value="1"/>
</dbReference>
<protein>
    <submittedName>
        <fullName evidence="3">Serpentine receptor class gamma</fullName>
    </submittedName>
</protein>
<feature type="transmembrane region" description="Helical" evidence="1">
    <location>
        <begin position="74"/>
        <end position="97"/>
    </location>
</feature>
<feature type="transmembrane region" description="Helical" evidence="1">
    <location>
        <begin position="439"/>
        <end position="460"/>
    </location>
</feature>
<dbReference type="WBParaSite" id="L893_g9430.t1">
    <property type="protein sequence ID" value="L893_g9430.t1"/>
    <property type="gene ID" value="L893_g9430"/>
</dbReference>
<reference evidence="3" key="1">
    <citation type="submission" date="2016-11" db="UniProtKB">
        <authorList>
            <consortium name="WormBaseParasite"/>
        </authorList>
    </citation>
    <scope>IDENTIFICATION</scope>
</reference>